<keyword evidence="2" id="KW-1185">Reference proteome</keyword>
<dbReference type="Proteomes" id="UP000256919">
    <property type="component" value="Unassembled WGS sequence"/>
</dbReference>
<dbReference type="EMBL" id="QREI01000008">
    <property type="protein sequence ID" value="REE08169.1"/>
    <property type="molecule type" value="Genomic_DNA"/>
</dbReference>
<evidence type="ECO:0000313" key="2">
    <source>
        <dbReference type="Proteomes" id="UP000256919"/>
    </source>
</evidence>
<accession>A0A3D9LL94</accession>
<proteinExistence type="predicted"/>
<reference evidence="1 2" key="1">
    <citation type="submission" date="2018-07" db="EMBL/GenBank/DDBJ databases">
        <title>Genomic Encyclopedia of Type Strains, Phase III (KMG-III): the genomes of soil and plant-associated and newly described type strains.</title>
        <authorList>
            <person name="Whitman W."/>
        </authorList>
    </citation>
    <scope>NUCLEOTIDE SEQUENCE [LARGE SCALE GENOMIC DNA]</scope>
    <source>
        <strain evidence="1 2">CECT 7948</strain>
    </source>
</reference>
<sequence>MKITIISIICLLVLVLILAGCSKYIGIPKKKAARNLEAYLQNKYKGKLAYSDLSLFFNAATMDPNMYGMLIYDKDIPEIEFYTHLNLKNILENDTLPMYPIADAMTVDDLYKRALTRYETRQAVIADFKEEIPEIKFSTEIIDLNFKTDIKPNELEAIVARFIDRLSQSIEELESAYQFSLRIRTTSHPEGFMIIPLEVEDSKWHAKPMLLSEKAVGFETLKTMILKNIQAKLETPYPYYKTTEHSKIYMDKSTLSRGAWVQYLEDKRIVNKGKGKWRNPQTGLYVVYFDLETKFIYRGELLTDENDTMSYREELRQILDTVEAEGIRIK</sequence>
<name>A0A3D9LL94_9FLAO</name>
<evidence type="ECO:0000313" key="1">
    <source>
        <dbReference type="EMBL" id="REE08169.1"/>
    </source>
</evidence>
<gene>
    <name evidence="1" type="ORF">DFQ09_10845</name>
</gene>
<dbReference type="AlphaFoldDB" id="A0A3D9LL94"/>
<dbReference type="OrthoDB" id="1426499at2"/>
<protein>
    <submittedName>
        <fullName evidence="1">Uncharacterized protein</fullName>
    </submittedName>
</protein>
<organism evidence="1 2">
    <name type="scientific">Winogradskyella pacifica</name>
    <dbReference type="NCBI Taxonomy" id="664642"/>
    <lineage>
        <taxon>Bacteria</taxon>
        <taxon>Pseudomonadati</taxon>
        <taxon>Bacteroidota</taxon>
        <taxon>Flavobacteriia</taxon>
        <taxon>Flavobacteriales</taxon>
        <taxon>Flavobacteriaceae</taxon>
        <taxon>Winogradskyella</taxon>
    </lineage>
</organism>
<dbReference type="RefSeq" id="WP_115811787.1">
    <property type="nucleotide sequence ID" value="NZ_QREI01000008.1"/>
</dbReference>
<dbReference type="PROSITE" id="PS51257">
    <property type="entry name" value="PROKAR_LIPOPROTEIN"/>
    <property type="match status" value="1"/>
</dbReference>
<comment type="caution">
    <text evidence="1">The sequence shown here is derived from an EMBL/GenBank/DDBJ whole genome shotgun (WGS) entry which is preliminary data.</text>
</comment>